<name>A0A842JL12_9ACTN</name>
<organism evidence="3 4">
    <name type="scientific">Gordonibacter massiliensis</name>
    <name type="common">ex Traore et al. 2017</name>
    <dbReference type="NCBI Taxonomy" id="1841863"/>
    <lineage>
        <taxon>Bacteria</taxon>
        <taxon>Bacillati</taxon>
        <taxon>Actinomycetota</taxon>
        <taxon>Coriobacteriia</taxon>
        <taxon>Eggerthellales</taxon>
        <taxon>Eggerthellaceae</taxon>
        <taxon>Gordonibacter</taxon>
    </lineage>
</organism>
<dbReference type="AlphaFoldDB" id="A0A842JL12"/>
<dbReference type="Pfam" id="PF03602">
    <property type="entry name" value="Cons_hypoth95"/>
    <property type="match status" value="1"/>
</dbReference>
<evidence type="ECO:0000256" key="1">
    <source>
        <dbReference type="ARBA" id="ARBA00022603"/>
    </source>
</evidence>
<evidence type="ECO:0000256" key="2">
    <source>
        <dbReference type="ARBA" id="ARBA00022679"/>
    </source>
</evidence>
<keyword evidence="1 3" id="KW-0489">Methyltransferase</keyword>
<sequence>MRIIAGEFRGRTVKAPKGEGTRPTTDRVRESLMSAVNSARGGFDGAVALDAFAGSGALGLEALSRGAACAHFYERDGAAARVADGNAKALGLDARRARVHRADVLKDPPVRARPPFDLVFLDPPYALEAADVLGMVARLADAGALAPDALVVYEHGSAACSQADDAAAACGFALASRKKYGDTVVDILRPKEL</sequence>
<dbReference type="EC" id="2.1.1.171" evidence="3"/>
<comment type="caution">
    <text evidence="3">The sequence shown here is derived from an EMBL/GenBank/DDBJ whole genome shotgun (WGS) entry which is preliminary data.</text>
</comment>
<dbReference type="Gene3D" id="3.40.50.150">
    <property type="entry name" value="Vaccinia Virus protein VP39"/>
    <property type="match status" value="1"/>
</dbReference>
<evidence type="ECO:0000313" key="3">
    <source>
        <dbReference type="EMBL" id="MBC2890448.1"/>
    </source>
</evidence>
<keyword evidence="4" id="KW-1185">Reference proteome</keyword>
<dbReference type="CDD" id="cd02440">
    <property type="entry name" value="AdoMet_MTases"/>
    <property type="match status" value="1"/>
</dbReference>
<proteinExistence type="predicted"/>
<dbReference type="PIRSF" id="PIRSF004553">
    <property type="entry name" value="CHP00095"/>
    <property type="match status" value="1"/>
</dbReference>
<dbReference type="PANTHER" id="PTHR43542:SF1">
    <property type="entry name" value="METHYLTRANSFERASE"/>
    <property type="match status" value="1"/>
</dbReference>
<dbReference type="InterPro" id="IPR004398">
    <property type="entry name" value="RNA_MeTrfase_RsmD"/>
</dbReference>
<dbReference type="GO" id="GO:0052913">
    <property type="term" value="F:16S rRNA (guanine(966)-N(2))-methyltransferase activity"/>
    <property type="evidence" value="ECO:0007669"/>
    <property type="project" value="UniProtKB-EC"/>
</dbReference>
<evidence type="ECO:0000313" key="4">
    <source>
        <dbReference type="Proteomes" id="UP000587396"/>
    </source>
</evidence>
<dbReference type="RefSeq" id="WP_185906148.1">
    <property type="nucleotide sequence ID" value="NZ_JACMSE010000013.1"/>
</dbReference>
<reference evidence="3 4" key="1">
    <citation type="submission" date="2020-08" db="EMBL/GenBank/DDBJ databases">
        <authorList>
            <person name="Liu C."/>
            <person name="Sun Q."/>
        </authorList>
    </citation>
    <scope>NUCLEOTIDE SEQUENCE [LARGE SCALE GENOMIC DNA]</scope>
    <source>
        <strain evidence="3 4">N22</strain>
    </source>
</reference>
<dbReference type="SUPFAM" id="SSF53335">
    <property type="entry name" value="S-adenosyl-L-methionine-dependent methyltransferases"/>
    <property type="match status" value="1"/>
</dbReference>
<dbReference type="PROSITE" id="PS00092">
    <property type="entry name" value="N6_MTASE"/>
    <property type="match status" value="1"/>
</dbReference>
<accession>A0A842JL12</accession>
<dbReference type="GO" id="GO:0003676">
    <property type="term" value="F:nucleic acid binding"/>
    <property type="evidence" value="ECO:0007669"/>
    <property type="project" value="InterPro"/>
</dbReference>
<protein>
    <submittedName>
        <fullName evidence="3">16S rRNA (Guanine(966)-N(2))-methyltransferase RsmD</fullName>
        <ecNumber evidence="3">2.1.1.171</ecNumber>
    </submittedName>
</protein>
<dbReference type="InterPro" id="IPR002052">
    <property type="entry name" value="DNA_methylase_N6_adenine_CS"/>
</dbReference>
<dbReference type="EMBL" id="JACMSE010000013">
    <property type="protein sequence ID" value="MBC2890448.1"/>
    <property type="molecule type" value="Genomic_DNA"/>
</dbReference>
<dbReference type="InterPro" id="IPR029063">
    <property type="entry name" value="SAM-dependent_MTases_sf"/>
</dbReference>
<gene>
    <name evidence="3" type="primary">rsmD</name>
    <name evidence="3" type="ORF">H7313_14025</name>
</gene>
<dbReference type="Proteomes" id="UP000587396">
    <property type="component" value="Unassembled WGS sequence"/>
</dbReference>
<dbReference type="PANTHER" id="PTHR43542">
    <property type="entry name" value="METHYLTRANSFERASE"/>
    <property type="match status" value="1"/>
</dbReference>
<keyword evidence="2 3" id="KW-0808">Transferase</keyword>
<dbReference type="NCBIfam" id="TIGR00095">
    <property type="entry name" value="16S rRNA (guanine(966)-N(2))-methyltransferase RsmD"/>
    <property type="match status" value="1"/>
</dbReference>